<keyword evidence="2 4" id="KW-0472">Membrane</keyword>
<evidence type="ECO:0000256" key="2">
    <source>
        <dbReference type="ARBA" id="ARBA00023136"/>
    </source>
</evidence>
<evidence type="ECO:0000256" key="1">
    <source>
        <dbReference type="ARBA" id="ARBA00004442"/>
    </source>
</evidence>
<dbReference type="Pfam" id="PF07715">
    <property type="entry name" value="Plug"/>
    <property type="match status" value="1"/>
</dbReference>
<comment type="subcellular location">
    <subcellularLocation>
        <location evidence="1 4">Cell outer membrane</location>
    </subcellularLocation>
</comment>
<dbReference type="AlphaFoldDB" id="A0A975BY99"/>
<feature type="domain" description="TonB-dependent receptor-like beta-barrel" evidence="6">
    <location>
        <begin position="432"/>
        <end position="846"/>
    </location>
</feature>
<dbReference type="InterPro" id="IPR000531">
    <property type="entry name" value="Beta-barrel_TonB"/>
</dbReference>
<gene>
    <name evidence="8" type="ORF">IFJ75_11135</name>
</gene>
<dbReference type="SUPFAM" id="SSF56935">
    <property type="entry name" value="Porins"/>
    <property type="match status" value="1"/>
</dbReference>
<evidence type="ECO:0000259" key="6">
    <source>
        <dbReference type="Pfam" id="PF00593"/>
    </source>
</evidence>
<dbReference type="Proteomes" id="UP000663918">
    <property type="component" value="Chromosome"/>
</dbReference>
<dbReference type="InterPro" id="IPR036942">
    <property type="entry name" value="Beta-barrel_TonB_sf"/>
</dbReference>
<comment type="similarity">
    <text evidence="4">Belongs to the TonB-dependent receptor family.</text>
</comment>
<proteinExistence type="inferred from homology"/>
<dbReference type="CDD" id="cd01347">
    <property type="entry name" value="ligand_gated_channel"/>
    <property type="match status" value="1"/>
</dbReference>
<dbReference type="PANTHER" id="PTHR40980:SF3">
    <property type="entry name" value="TONB-DEPENDENT RECEPTOR-LIKE BETA-BARREL DOMAIN-CONTAINING PROTEIN"/>
    <property type="match status" value="1"/>
</dbReference>
<evidence type="ECO:0000256" key="5">
    <source>
        <dbReference type="SAM" id="SignalP"/>
    </source>
</evidence>
<dbReference type="RefSeq" id="WP_207868182.1">
    <property type="nucleotide sequence ID" value="NZ_CP062222.1"/>
</dbReference>
<evidence type="ECO:0000256" key="4">
    <source>
        <dbReference type="RuleBase" id="RU003357"/>
    </source>
</evidence>
<evidence type="ECO:0000313" key="9">
    <source>
        <dbReference type="Proteomes" id="UP000663918"/>
    </source>
</evidence>
<dbReference type="InterPro" id="IPR037066">
    <property type="entry name" value="Plug_dom_sf"/>
</dbReference>
<keyword evidence="3" id="KW-0998">Cell outer membrane</keyword>
<dbReference type="GO" id="GO:0009279">
    <property type="term" value="C:cell outer membrane"/>
    <property type="evidence" value="ECO:0007669"/>
    <property type="project" value="UniProtKB-SubCell"/>
</dbReference>
<accession>A0A975BY99</accession>
<feature type="signal peptide" evidence="5">
    <location>
        <begin position="1"/>
        <end position="27"/>
    </location>
</feature>
<dbReference type="Pfam" id="PF00593">
    <property type="entry name" value="TonB_dep_Rec_b-barrel"/>
    <property type="match status" value="1"/>
</dbReference>
<keyword evidence="8" id="KW-0675">Receptor</keyword>
<organism evidence="8 9">
    <name type="scientific">Brevundimonas goettingensis</name>
    <dbReference type="NCBI Taxonomy" id="2774190"/>
    <lineage>
        <taxon>Bacteria</taxon>
        <taxon>Pseudomonadati</taxon>
        <taxon>Pseudomonadota</taxon>
        <taxon>Alphaproteobacteria</taxon>
        <taxon>Caulobacterales</taxon>
        <taxon>Caulobacteraceae</taxon>
        <taxon>Brevundimonas</taxon>
    </lineage>
</organism>
<keyword evidence="9" id="KW-1185">Reference proteome</keyword>
<protein>
    <submittedName>
        <fullName evidence="8">TonB-dependent receptor</fullName>
    </submittedName>
</protein>
<evidence type="ECO:0000256" key="3">
    <source>
        <dbReference type="ARBA" id="ARBA00023237"/>
    </source>
</evidence>
<dbReference type="InterPro" id="IPR010104">
    <property type="entry name" value="TonB_rcpt_bac"/>
</dbReference>
<dbReference type="Gene3D" id="2.40.170.20">
    <property type="entry name" value="TonB-dependent receptor, beta-barrel domain"/>
    <property type="match status" value="1"/>
</dbReference>
<keyword evidence="4" id="KW-0798">TonB box</keyword>
<dbReference type="KEGG" id="bgoe:IFJ75_11135"/>
<reference evidence="8" key="1">
    <citation type="submission" date="2020-09" db="EMBL/GenBank/DDBJ databases">
        <title>Brevundimonas sp. LVF2 isolated from a puddle in Goettingen, Germany.</title>
        <authorList>
            <person name="Friedrich I."/>
            <person name="Klassen A."/>
            <person name="Hannes N."/>
            <person name="Schneider D."/>
            <person name="Hertel R."/>
            <person name="Daniel R."/>
        </authorList>
    </citation>
    <scope>NUCLEOTIDE SEQUENCE</scope>
    <source>
        <strain evidence="8">LVF2</strain>
    </source>
</reference>
<dbReference type="PANTHER" id="PTHR40980">
    <property type="entry name" value="PLUG DOMAIN-CONTAINING PROTEIN"/>
    <property type="match status" value="1"/>
</dbReference>
<evidence type="ECO:0000259" key="7">
    <source>
        <dbReference type="Pfam" id="PF07715"/>
    </source>
</evidence>
<sequence length="880" mass="94755">MTIKRKTLIAAGVSAAALFTAAAPAFAQSGAQTAPAPAQTDDAAQVDEVVVTGIRGSLRSAIGVKRNSDLVIEAISSQDIGQLPNVTIAEELVRLPGINGTRDRGNQSQAAIRGLGPRLVLGLVNGREVASSEPDRNIRWEIYPSEIVSGVQVYKSQSADLVSGGIAGTIDIRTVRPLDYRGPEFVGTAGAVYYDAGKDLPDYDPTGYRLSANVTHPVSDTLGVALGATHQVQKNGYSTFEGWGWNDAATGGSAGDVDGDGDLDATFWGAQTQVKRLTETRNGVNGALQWKPSDQFELNLDILYSDIKIDEDQNQIWYGNNGAYGNYGGSSAWAYGDPTASYTIINNTVVAARLPYASVTNVIAKYTEDKTLFATGLNGKWTSGDWTLTGDLAYSKAERENMWRAIFTEQYPAMAGVDMTPGRTPSAYASYDTGDVSFQPLQSYRPAQADGGNLSDELTSARFDVSHYAGDTGFTELSFGARVTDRTKEYTRTFWTQAPIIATLPASILTSFKVSDFDTPSFINGDFDAVAKAAIGGFVQPANSTDTASGWSVDETVAEAYVKAKFAGTIGGLPFTGNVGARAVQVETTSHGYESVNGGALSPVSIDNDHFQLLPSLNLTLSLAEGQQLRFGLARTMARPPLDELRAGRTLYNTTPPPTGSAGNPLLEPYIANQVDLSYEFYFAPEALFAAAVYYKDVESHIGYSTQPVTINGVTYNVTGPFNGDGGGISGAEFTFQTPFSFVPALENFGIYANFAYVHSDVKEFYPANNPLESTGLAKETATVDLWYSDGKLESRLGYKYHSPFTVITGWDGSALRTLESEATLDFSASYQLTSNLGFRFQASNLTDEEVRVHYDNDVNRLASETRFGRRFSLDATFRY</sequence>
<evidence type="ECO:0000313" key="8">
    <source>
        <dbReference type="EMBL" id="QTC89853.1"/>
    </source>
</evidence>
<name>A0A975BY99_9CAUL</name>
<feature type="domain" description="TonB-dependent receptor plug" evidence="7">
    <location>
        <begin position="66"/>
        <end position="169"/>
    </location>
</feature>
<dbReference type="Gene3D" id="2.170.130.10">
    <property type="entry name" value="TonB-dependent receptor, plug domain"/>
    <property type="match status" value="1"/>
</dbReference>
<dbReference type="NCBIfam" id="TIGR01782">
    <property type="entry name" value="TonB-Xanth-Caul"/>
    <property type="match status" value="1"/>
</dbReference>
<feature type="chain" id="PRO_5036985153" evidence="5">
    <location>
        <begin position="28"/>
        <end position="880"/>
    </location>
</feature>
<keyword evidence="5" id="KW-0732">Signal</keyword>
<dbReference type="InterPro" id="IPR012910">
    <property type="entry name" value="Plug_dom"/>
</dbReference>
<dbReference type="EMBL" id="CP062222">
    <property type="protein sequence ID" value="QTC89853.1"/>
    <property type="molecule type" value="Genomic_DNA"/>
</dbReference>